<organism evidence="1 2">
    <name type="scientific">Pleurodeles waltl</name>
    <name type="common">Iberian ribbed newt</name>
    <dbReference type="NCBI Taxonomy" id="8319"/>
    <lineage>
        <taxon>Eukaryota</taxon>
        <taxon>Metazoa</taxon>
        <taxon>Chordata</taxon>
        <taxon>Craniata</taxon>
        <taxon>Vertebrata</taxon>
        <taxon>Euteleostomi</taxon>
        <taxon>Amphibia</taxon>
        <taxon>Batrachia</taxon>
        <taxon>Caudata</taxon>
        <taxon>Salamandroidea</taxon>
        <taxon>Salamandridae</taxon>
        <taxon>Pleurodelinae</taxon>
        <taxon>Pleurodeles</taxon>
    </lineage>
</organism>
<keyword evidence="2" id="KW-1185">Reference proteome</keyword>
<accession>A0AAV7TGK0</accession>
<proteinExistence type="predicted"/>
<comment type="caution">
    <text evidence="1">The sequence shown here is derived from an EMBL/GenBank/DDBJ whole genome shotgun (WGS) entry which is preliminary data.</text>
</comment>
<dbReference type="AlphaFoldDB" id="A0AAV7TGK0"/>
<dbReference type="Proteomes" id="UP001066276">
    <property type="component" value="Chromosome 3_2"/>
</dbReference>
<dbReference type="EMBL" id="JANPWB010000006">
    <property type="protein sequence ID" value="KAJ1175780.1"/>
    <property type="molecule type" value="Genomic_DNA"/>
</dbReference>
<evidence type="ECO:0000313" key="1">
    <source>
        <dbReference type="EMBL" id="KAJ1175780.1"/>
    </source>
</evidence>
<gene>
    <name evidence="1" type="ORF">NDU88_001065</name>
</gene>
<protein>
    <submittedName>
        <fullName evidence="1">Uncharacterized protein</fullName>
    </submittedName>
</protein>
<reference evidence="1" key="1">
    <citation type="journal article" date="2022" name="bioRxiv">
        <title>Sequencing and chromosome-scale assembly of the giantPleurodeles waltlgenome.</title>
        <authorList>
            <person name="Brown T."/>
            <person name="Elewa A."/>
            <person name="Iarovenko S."/>
            <person name="Subramanian E."/>
            <person name="Araus A.J."/>
            <person name="Petzold A."/>
            <person name="Susuki M."/>
            <person name="Suzuki K.-i.T."/>
            <person name="Hayashi T."/>
            <person name="Toyoda A."/>
            <person name="Oliveira C."/>
            <person name="Osipova E."/>
            <person name="Leigh N.D."/>
            <person name="Simon A."/>
            <person name="Yun M.H."/>
        </authorList>
    </citation>
    <scope>NUCLEOTIDE SEQUENCE</scope>
    <source>
        <strain evidence="1">20211129_DDA</strain>
        <tissue evidence="1">Liver</tissue>
    </source>
</reference>
<name>A0AAV7TGK0_PLEWA</name>
<sequence length="77" mass="8175">MQLPFTCASGRKIAAGGSNAAKETGACCSGPPRQCRVRPVERECSYLLLAPLGAKWQPAALMPQRRLGLVLRPPQAA</sequence>
<evidence type="ECO:0000313" key="2">
    <source>
        <dbReference type="Proteomes" id="UP001066276"/>
    </source>
</evidence>